<evidence type="ECO:0000256" key="1">
    <source>
        <dbReference type="SAM" id="Coils"/>
    </source>
</evidence>
<keyword evidence="1" id="KW-0175">Coiled coil</keyword>
<feature type="compositionally biased region" description="Low complexity" evidence="2">
    <location>
        <begin position="493"/>
        <end position="502"/>
    </location>
</feature>
<feature type="compositionally biased region" description="Low complexity" evidence="2">
    <location>
        <begin position="585"/>
        <end position="604"/>
    </location>
</feature>
<name>A0A8H7HFP5_9AGAM</name>
<feature type="compositionally biased region" description="Low complexity" evidence="2">
    <location>
        <begin position="440"/>
        <end position="458"/>
    </location>
</feature>
<feature type="compositionally biased region" description="Low complexity" evidence="2">
    <location>
        <begin position="1139"/>
        <end position="1150"/>
    </location>
</feature>
<proteinExistence type="predicted"/>
<feature type="region of interest" description="Disordered" evidence="2">
    <location>
        <begin position="670"/>
        <end position="831"/>
    </location>
</feature>
<feature type="region of interest" description="Disordered" evidence="2">
    <location>
        <begin position="549"/>
        <end position="626"/>
    </location>
</feature>
<feature type="region of interest" description="Disordered" evidence="2">
    <location>
        <begin position="904"/>
        <end position="930"/>
    </location>
</feature>
<feature type="compositionally biased region" description="Low complexity" evidence="2">
    <location>
        <begin position="775"/>
        <end position="794"/>
    </location>
</feature>
<accession>A0A8H7HFP5</accession>
<sequence length="1372" mass="144027">MTAKPGRLDRYFLPPKRTMPPFSSMLRTKKGRKSRPRTPPSPGSFYSPSIARSPAPWVPLERASTSSDVNEPVYSGSVGRRAPPPSAWAERTLVRPPPRSASKDNVVLDLNEDPYGPTHSRRPSAASTSSPRIQAPALHVPSRTLGESSGPSSNLSSNVNGNANATAEPGPVSGLKLSLVDAHRRVPTPIKIPRAHNAPSVTIQRSPSPSPSARPVSNCPSSAHSGSILASPAPSEGAPELMTVLRAERASASVLGLGFSLKGEVTGRLSAFGSVRMDSATLPVELLEGEEREERDDVVVSPSSSVSSAPRAGLRRSTSTEEGLGGSLYPPPPVRRPNTDISIGSGRPATVYAMDRISEVPSPSFLDPTNALSPGAGGSGRPTSAYSRSHSPSSSFPPTGSFFIDEDEEPTSPPRQRSKTVGDRVTGRELYVHAGAGRQRSVSVSASNANSNSNSAMAIRRARSPSGATAMTYASRPVTPPDAHPLPLPSLPGPGLAGTAPGVTIPGRTKNLQGPNMAGNYSVASSGAGSTGTWSASLGFSSASGFGSYSFSPQPASSTSSQPTPSSSGATQPPTSLFGSHTALSSGTTQPTPSTGSGSSSSLDSPPPRTTRLGSAPNATTTNTNMVATTAFPPILSKFTRQPLGFENFSFLGGRGRSASEVTRGGAEIAKSASNSAASSSEVVVEIPARPARPPSLCLRDDPPEPVRLAHSSSSSSTGSTGLGLRRKRSSPAVHTLERKASNPGSLASSTRRKGSDAGIPTIHRTDSSNSSHRTAGTQQPTPTSPTPAGALLTIKQRRETLFPTTPRSFSHEESSSSSPPPPARGVPELPGYVLDGSLLMPLKSPAPSTRKAHLPIGPKSVPVVPSRSEPVPAVAVPVIPTPGPSTAGVSASASAGISASASVGAKPRGLKPVTAPKQPPPSPTFEPVPVRWRGLTMDAAKWTFSSSQLHNIVSRAIKQSAETSCVRLLPLDVLDQELPVEVERLEQLRDVLQTKYKAQVRRRRLLMRSLALYIDGHDPPTSKRLLDELEDVGVVCDQLAEDLYLVGDQLSQIARLRDVHSTSALAVALRKINQSYIRARSEVVELQAERTSLEAERDEAWLMAESLERELVESKHLAPPTSDDSVSSKPPSSDESRVSAARRSSIRQSKLTFRRSMRRSARSSTSSMRYHSILFPRPPTSTSPFIDFSHPDSSSGDLVPPVPPVNLTKHLSSFEPSRPESIGVLPAGAYALSLSPGPGSEVVGVTTPSATSHDLYVAQNELLTMLGLSYKEYGFKIRPRSYSECESPPAVPSSPPGGGAGGVFAARMSGPPSSFHRPSSRGKLFRSSSDQALRRHSSTLERVIAVEVPAFGGVPEDPAAILAALTLPQDL</sequence>
<feature type="region of interest" description="Disordered" evidence="2">
    <location>
        <begin position="1"/>
        <end position="171"/>
    </location>
</feature>
<feature type="compositionally biased region" description="Basic residues" evidence="2">
    <location>
        <begin position="1153"/>
        <end position="1162"/>
    </location>
</feature>
<feature type="compositionally biased region" description="Low complexity" evidence="2">
    <location>
        <begin position="384"/>
        <end position="403"/>
    </location>
</feature>
<feature type="compositionally biased region" description="Basic residues" evidence="2">
    <location>
        <begin position="27"/>
        <end position="36"/>
    </location>
</feature>
<feature type="region of interest" description="Disordered" evidence="2">
    <location>
        <begin position="189"/>
        <end position="236"/>
    </location>
</feature>
<feature type="compositionally biased region" description="Low complexity" evidence="2">
    <location>
        <begin position="123"/>
        <end position="132"/>
    </location>
</feature>
<feature type="compositionally biased region" description="Low complexity" evidence="2">
    <location>
        <begin position="1120"/>
        <end position="1132"/>
    </location>
</feature>
<feature type="region of interest" description="Disordered" evidence="2">
    <location>
        <begin position="437"/>
        <end position="458"/>
    </location>
</feature>
<feature type="compositionally biased region" description="Low complexity" evidence="2">
    <location>
        <begin position="670"/>
        <end position="689"/>
    </location>
</feature>
<feature type="region of interest" description="Disordered" evidence="2">
    <location>
        <begin position="289"/>
        <end position="346"/>
    </location>
</feature>
<evidence type="ECO:0000256" key="2">
    <source>
        <dbReference type="SAM" id="MobiDB-lite"/>
    </source>
</evidence>
<evidence type="ECO:0000313" key="4">
    <source>
        <dbReference type="Proteomes" id="UP000650582"/>
    </source>
</evidence>
<evidence type="ECO:0000313" key="3">
    <source>
        <dbReference type="EMBL" id="KAF8685168.1"/>
    </source>
</evidence>
<feature type="compositionally biased region" description="Low complexity" evidence="2">
    <location>
        <begin position="549"/>
        <end position="576"/>
    </location>
</feature>
<feature type="region of interest" description="Disordered" evidence="2">
    <location>
        <begin position="1116"/>
        <end position="1175"/>
    </location>
</feature>
<feature type="compositionally biased region" description="Low complexity" evidence="2">
    <location>
        <begin position="712"/>
        <end position="724"/>
    </location>
</feature>
<organism evidence="3 4">
    <name type="scientific">Rhizoctonia solani</name>
    <dbReference type="NCBI Taxonomy" id="456999"/>
    <lineage>
        <taxon>Eukaryota</taxon>
        <taxon>Fungi</taxon>
        <taxon>Dikarya</taxon>
        <taxon>Basidiomycota</taxon>
        <taxon>Agaricomycotina</taxon>
        <taxon>Agaricomycetes</taxon>
        <taxon>Cantharellales</taxon>
        <taxon>Ceratobasidiaceae</taxon>
        <taxon>Rhizoctonia</taxon>
    </lineage>
</organism>
<feature type="compositionally biased region" description="Pro residues" evidence="2">
    <location>
        <begin position="918"/>
        <end position="927"/>
    </location>
</feature>
<feature type="compositionally biased region" description="Low complexity" evidence="2">
    <location>
        <begin position="205"/>
        <end position="215"/>
    </location>
</feature>
<dbReference type="Proteomes" id="UP000650582">
    <property type="component" value="Unassembled WGS sequence"/>
</dbReference>
<protein>
    <submittedName>
        <fullName evidence="3">Uncharacterized protein</fullName>
    </submittedName>
</protein>
<feature type="region of interest" description="Disordered" evidence="2">
    <location>
        <begin position="362"/>
        <end position="424"/>
    </location>
</feature>
<feature type="compositionally biased region" description="Basic and acidic residues" evidence="2">
    <location>
        <begin position="1"/>
        <end position="10"/>
    </location>
</feature>
<feature type="coiled-coil region" evidence="1">
    <location>
        <begin position="1070"/>
        <end position="1097"/>
    </location>
</feature>
<dbReference type="EMBL" id="JACYCC010000024">
    <property type="protein sequence ID" value="KAF8685168.1"/>
    <property type="molecule type" value="Genomic_DNA"/>
</dbReference>
<feature type="compositionally biased region" description="Low complexity" evidence="2">
    <location>
        <begin position="146"/>
        <end position="164"/>
    </location>
</feature>
<reference evidence="3" key="1">
    <citation type="submission" date="2020-09" db="EMBL/GenBank/DDBJ databases">
        <title>Comparative genome analyses of four rice-infecting Rhizoctonia solani isolates reveal extensive enrichment of homogalacturonan modification genes.</title>
        <authorList>
            <person name="Lee D.-Y."/>
            <person name="Jeon J."/>
            <person name="Kim K.-T."/>
            <person name="Cheong K."/>
            <person name="Song H."/>
            <person name="Choi G."/>
            <person name="Ko J."/>
            <person name="Opiyo S.O."/>
            <person name="Zuo S."/>
            <person name="Madhav S."/>
            <person name="Lee Y.-H."/>
            <person name="Wang G.-L."/>
        </authorList>
    </citation>
    <scope>NUCLEOTIDE SEQUENCE</scope>
    <source>
        <strain evidence="3">AG1-IA YN-7</strain>
    </source>
</reference>
<comment type="caution">
    <text evidence="3">The sequence shown here is derived from an EMBL/GenBank/DDBJ whole genome shotgun (WGS) entry which is preliminary data.</text>
</comment>
<feature type="region of interest" description="Disordered" evidence="2">
    <location>
        <begin position="1311"/>
        <end position="1331"/>
    </location>
</feature>
<feature type="compositionally biased region" description="Low complexity" evidence="2">
    <location>
        <begin position="299"/>
        <end position="308"/>
    </location>
</feature>
<gene>
    <name evidence="3" type="ORF">RHS04_00952</name>
</gene>
<feature type="compositionally biased region" description="Pro residues" evidence="2">
    <location>
        <begin position="478"/>
        <end position="492"/>
    </location>
</feature>
<feature type="region of interest" description="Disordered" evidence="2">
    <location>
        <begin position="471"/>
        <end position="512"/>
    </location>
</feature>